<accession>B3PRI7</accession>
<evidence type="ECO:0000313" key="2">
    <source>
        <dbReference type="Proteomes" id="UP000008817"/>
    </source>
</evidence>
<evidence type="ECO:0000313" key="1">
    <source>
        <dbReference type="EMBL" id="ACE89970.1"/>
    </source>
</evidence>
<dbReference type="HOGENOM" id="CLU_2901043_0_0_5"/>
<protein>
    <submittedName>
        <fullName evidence="1">Uncharacterized protein</fullName>
    </submittedName>
</protein>
<organism evidence="1 2">
    <name type="scientific">Rhizobium etli (strain CIAT 652)</name>
    <dbReference type="NCBI Taxonomy" id="491916"/>
    <lineage>
        <taxon>Bacteria</taxon>
        <taxon>Pseudomonadati</taxon>
        <taxon>Pseudomonadota</taxon>
        <taxon>Alphaproteobacteria</taxon>
        <taxon>Hyphomicrobiales</taxon>
        <taxon>Rhizobiaceae</taxon>
        <taxon>Rhizobium/Agrobacterium group</taxon>
        <taxon>Rhizobium</taxon>
    </lineage>
</organism>
<sequence length="62" mass="6344">MVGVLHAAHLAAARRSGQAAIAAAREHTRFSPASRTPSSPRDCGCKPLRALAGATHLTAGKN</sequence>
<name>B3PRI7_RHIE6</name>
<dbReference type="EMBL" id="CP001074">
    <property type="protein sequence ID" value="ACE89970.1"/>
    <property type="molecule type" value="Genomic_DNA"/>
</dbReference>
<reference evidence="1 2" key="1">
    <citation type="submission" date="2008-04" db="EMBL/GenBank/DDBJ databases">
        <title>Genome diversity and DNA divergence of Rhizobium etli.</title>
        <authorList>
            <person name="Gonzalez V."/>
            <person name="Acosta J.L."/>
            <person name="Santamaria R.I."/>
            <person name="Bustos P."/>
            <person name="Hernandez-Gonzalez I.L."/>
            <person name="Fernandez J.L."/>
            <person name="Diaz R."/>
            <person name="Flores M."/>
            <person name="Mora J."/>
            <person name="Palacios R."/>
            <person name="Davila G."/>
        </authorList>
    </citation>
    <scope>NUCLEOTIDE SEQUENCE [LARGE SCALE GENOMIC DNA]</scope>
    <source>
        <strain evidence="1 2">CIAT 652</strain>
    </source>
</reference>
<dbReference type="KEGG" id="rec:RHECIAT_CH0000985"/>
<gene>
    <name evidence="1" type="ordered locus">RHECIAT_CH0000985</name>
</gene>
<dbReference type="Proteomes" id="UP000008817">
    <property type="component" value="Chromosome"/>
</dbReference>
<dbReference type="AlphaFoldDB" id="B3PRI7"/>
<proteinExistence type="predicted"/>